<organism evidence="1 2">
    <name type="scientific">Terrisporobacter hibernicus</name>
    <dbReference type="NCBI Taxonomy" id="2813371"/>
    <lineage>
        <taxon>Bacteria</taxon>
        <taxon>Bacillati</taxon>
        <taxon>Bacillota</taxon>
        <taxon>Clostridia</taxon>
        <taxon>Peptostreptococcales</taxon>
        <taxon>Peptostreptococcaceae</taxon>
        <taxon>Terrisporobacter</taxon>
    </lineage>
</organism>
<proteinExistence type="predicted"/>
<evidence type="ECO:0000313" key="1">
    <source>
        <dbReference type="EMBL" id="UEL49650.1"/>
    </source>
</evidence>
<accession>A0AAX2ZN16</accession>
<dbReference type="SUPFAM" id="SSF50814">
    <property type="entry name" value="Lipocalins"/>
    <property type="match status" value="1"/>
</dbReference>
<dbReference type="KEGG" id="tem:JW646_09760"/>
<evidence type="ECO:0000313" key="2">
    <source>
        <dbReference type="Proteomes" id="UP001198983"/>
    </source>
</evidence>
<protein>
    <submittedName>
        <fullName evidence="1">DUF1934 domain-containing protein</fullName>
    </submittedName>
</protein>
<dbReference type="InterPro" id="IPR015231">
    <property type="entry name" value="DUF1934"/>
</dbReference>
<reference evidence="1 2" key="1">
    <citation type="journal article" date="2023" name="Int. J. Syst. Evol. Microbiol.">
        <title>Terrisporobacter hibernicus sp. nov., isolated from bovine faeces in Northern Ireland.</title>
        <authorList>
            <person name="Mitchell M."/>
            <person name="Nguyen S.V."/>
            <person name="Connor M."/>
            <person name="Fairley D.J."/>
            <person name="Donoghue O."/>
            <person name="Marshall H."/>
            <person name="Koolman L."/>
            <person name="McMullan G."/>
            <person name="Schaffer K.E."/>
            <person name="McGrath J.W."/>
            <person name="Fanning S."/>
        </authorList>
    </citation>
    <scope>NUCLEOTIDE SEQUENCE [LARGE SCALE GENOMIC DNA]</scope>
    <source>
        <strain evidence="1 2">MCA3</strain>
    </source>
</reference>
<keyword evidence="2" id="KW-1185">Reference proteome</keyword>
<dbReference type="Proteomes" id="UP001198983">
    <property type="component" value="Chromosome"/>
</dbReference>
<dbReference type="RefSeq" id="WP_228417339.1">
    <property type="nucleotide sequence ID" value="NZ_CP081135.1"/>
</dbReference>
<name>A0AAX2ZN16_9FIRM</name>
<dbReference type="Pfam" id="PF09148">
    <property type="entry name" value="DUF1934"/>
    <property type="match status" value="1"/>
</dbReference>
<dbReference type="EMBL" id="CP081135">
    <property type="protein sequence ID" value="UEL49650.1"/>
    <property type="molecule type" value="Genomic_DNA"/>
</dbReference>
<dbReference type="AlphaFoldDB" id="A0AAX2ZN16"/>
<dbReference type="InterPro" id="IPR012674">
    <property type="entry name" value="Calycin"/>
</dbReference>
<dbReference type="Gene3D" id="2.40.128.20">
    <property type="match status" value="1"/>
</dbReference>
<gene>
    <name evidence="1" type="ORF">JW646_09760</name>
</gene>
<sequence length="134" mass="15829">MEVKINIHTIQYNEYGEKNDIKLNATGTLYEKRDNTYVVYREKEDGKETTTSIKIENDKITIKRFGEINSTMIFKENQKINSNYTTPQGMFNVETKTTNLSIKNEENIIIEIDYNIEIIDMFKGRNKIKINIYQ</sequence>